<dbReference type="PROSITE" id="PS00789">
    <property type="entry name" value="CHORISMATE_SYNTHASE_3"/>
    <property type="match status" value="1"/>
</dbReference>
<dbReference type="AlphaFoldDB" id="A0A926E7E9"/>
<evidence type="ECO:0000256" key="6">
    <source>
        <dbReference type="ARBA" id="ARBA00022643"/>
    </source>
</evidence>
<evidence type="ECO:0000256" key="9">
    <source>
        <dbReference type="ARBA" id="ARBA00023141"/>
    </source>
</evidence>
<dbReference type="GO" id="GO:0005829">
    <property type="term" value="C:cytosol"/>
    <property type="evidence" value="ECO:0007669"/>
    <property type="project" value="TreeGrafter"/>
</dbReference>
<accession>A0A926E7E9</accession>
<keyword evidence="4 11" id="KW-0028">Amino-acid biosynthesis</keyword>
<evidence type="ECO:0000256" key="5">
    <source>
        <dbReference type="ARBA" id="ARBA00022630"/>
    </source>
</evidence>
<dbReference type="InterPro" id="IPR020541">
    <property type="entry name" value="Chorismate_synthase_CS"/>
</dbReference>
<evidence type="ECO:0000256" key="7">
    <source>
        <dbReference type="ARBA" id="ARBA00022827"/>
    </source>
</evidence>
<dbReference type="GO" id="GO:0009073">
    <property type="term" value="P:aromatic amino acid family biosynthetic process"/>
    <property type="evidence" value="ECO:0007669"/>
    <property type="project" value="UniProtKB-KW"/>
</dbReference>
<dbReference type="NCBIfam" id="TIGR00033">
    <property type="entry name" value="aroC"/>
    <property type="match status" value="1"/>
</dbReference>
<evidence type="ECO:0000256" key="3">
    <source>
        <dbReference type="ARBA" id="ARBA00013036"/>
    </source>
</evidence>
<feature type="binding site" evidence="11">
    <location>
        <begin position="119"/>
        <end position="121"/>
    </location>
    <ligand>
        <name>FMN</name>
        <dbReference type="ChEBI" id="CHEBI:58210"/>
    </ligand>
</feature>
<feature type="binding site" evidence="11">
    <location>
        <position position="41"/>
    </location>
    <ligand>
        <name>NADP(+)</name>
        <dbReference type="ChEBI" id="CHEBI:58349"/>
    </ligand>
</feature>
<name>A0A926E7E9_9FIRM</name>
<comment type="catalytic activity">
    <reaction evidence="11">
        <text>5-O-(1-carboxyvinyl)-3-phosphoshikimate = chorismate + phosphate</text>
        <dbReference type="Rhea" id="RHEA:21020"/>
        <dbReference type="ChEBI" id="CHEBI:29748"/>
        <dbReference type="ChEBI" id="CHEBI:43474"/>
        <dbReference type="ChEBI" id="CHEBI:57701"/>
        <dbReference type="EC" id="4.2.3.5"/>
    </reaction>
</comment>
<evidence type="ECO:0000256" key="11">
    <source>
        <dbReference type="HAMAP-Rule" id="MF_00300"/>
    </source>
</evidence>
<dbReference type="GO" id="GO:0010181">
    <property type="term" value="F:FMN binding"/>
    <property type="evidence" value="ECO:0007669"/>
    <property type="project" value="TreeGrafter"/>
</dbReference>
<feature type="binding site" evidence="11">
    <location>
        <position position="325"/>
    </location>
    <ligand>
        <name>FMN</name>
        <dbReference type="ChEBI" id="CHEBI:58210"/>
    </ligand>
</feature>
<evidence type="ECO:0000256" key="8">
    <source>
        <dbReference type="ARBA" id="ARBA00022857"/>
    </source>
</evidence>
<dbReference type="Pfam" id="PF01264">
    <property type="entry name" value="Chorismate_synt"/>
    <property type="match status" value="1"/>
</dbReference>
<dbReference type="PIRSF" id="PIRSF001456">
    <property type="entry name" value="Chorismate_synth"/>
    <property type="match status" value="1"/>
</dbReference>
<dbReference type="RefSeq" id="WP_249296194.1">
    <property type="nucleotide sequence ID" value="NZ_JACRSV010000005.1"/>
</dbReference>
<comment type="caution">
    <text evidence="12">The sequence shown here is derived from an EMBL/GenBank/DDBJ whole genome shotgun (WGS) entry which is preliminary data.</text>
</comment>
<dbReference type="PROSITE" id="PS00788">
    <property type="entry name" value="CHORISMATE_SYNTHASE_2"/>
    <property type="match status" value="1"/>
</dbReference>
<comment type="caution">
    <text evidence="11">Lacks conserved residue(s) required for the propagation of feature annotation.</text>
</comment>
<dbReference type="NCBIfam" id="NF003793">
    <property type="entry name" value="PRK05382.1"/>
    <property type="match status" value="1"/>
</dbReference>
<comment type="cofactor">
    <cofactor evidence="11">
        <name>FMNH2</name>
        <dbReference type="ChEBI" id="CHEBI:57618"/>
    </cofactor>
    <text evidence="11">Reduced FMN (FMNH(2)).</text>
</comment>
<dbReference type="InterPro" id="IPR000453">
    <property type="entry name" value="Chorismate_synth"/>
</dbReference>
<dbReference type="HAMAP" id="MF_00300">
    <property type="entry name" value="Chorismate_synth"/>
    <property type="match status" value="1"/>
</dbReference>
<keyword evidence="13" id="KW-1185">Reference proteome</keyword>
<dbReference type="SUPFAM" id="SSF103263">
    <property type="entry name" value="Chorismate synthase, AroC"/>
    <property type="match status" value="1"/>
</dbReference>
<comment type="similarity">
    <text evidence="2 11">Belongs to the chorismate synthase family.</text>
</comment>
<evidence type="ECO:0000256" key="10">
    <source>
        <dbReference type="ARBA" id="ARBA00023239"/>
    </source>
</evidence>
<proteinExistence type="inferred from homology"/>
<gene>
    <name evidence="11 12" type="primary">aroC</name>
    <name evidence="12" type="ORF">H8710_12570</name>
</gene>
<comment type="pathway">
    <text evidence="1 11">Metabolic intermediate biosynthesis; chorismate biosynthesis; chorismate from D-erythrose 4-phosphate and phosphoenolpyruvate: step 7/7.</text>
</comment>
<keyword evidence="10 11" id="KW-0456">Lyase</keyword>
<dbReference type="Proteomes" id="UP000610760">
    <property type="component" value="Unassembled WGS sequence"/>
</dbReference>
<dbReference type="GO" id="GO:0009423">
    <property type="term" value="P:chorismate biosynthetic process"/>
    <property type="evidence" value="ECO:0007669"/>
    <property type="project" value="UniProtKB-UniRule"/>
</dbReference>
<feature type="binding site" evidence="11">
    <location>
        <begin position="298"/>
        <end position="302"/>
    </location>
    <ligand>
        <name>FMN</name>
        <dbReference type="ChEBI" id="CHEBI:58210"/>
    </ligand>
</feature>
<keyword evidence="6 11" id="KW-0288">FMN</keyword>
<dbReference type="PANTHER" id="PTHR21085">
    <property type="entry name" value="CHORISMATE SYNTHASE"/>
    <property type="match status" value="1"/>
</dbReference>
<comment type="function">
    <text evidence="11">Catalyzes the anti-1,4-elimination of the C-3 phosphate and the C-6 proR hydrogen from 5-enolpyruvylshikimate-3-phosphate (EPSP) to yield chorismate, which is the branch point compound that serves as the starting substrate for the three terminal pathways of aromatic amino acid biosynthesis. This reaction introduces a second double bond into the aromatic ring system.</text>
</comment>
<organism evidence="12 13">
    <name type="scientific">Fumia xinanensis</name>
    <dbReference type="NCBI Taxonomy" id="2763659"/>
    <lineage>
        <taxon>Bacteria</taxon>
        <taxon>Bacillati</taxon>
        <taxon>Bacillota</taxon>
        <taxon>Clostridia</taxon>
        <taxon>Eubacteriales</taxon>
        <taxon>Oscillospiraceae</taxon>
        <taxon>Fumia</taxon>
    </lineage>
</organism>
<dbReference type="InterPro" id="IPR035904">
    <property type="entry name" value="Chorismate_synth_AroC_sf"/>
</dbReference>
<dbReference type="GO" id="GO:0004107">
    <property type="term" value="F:chorismate synthase activity"/>
    <property type="evidence" value="ECO:0007669"/>
    <property type="project" value="UniProtKB-UniRule"/>
</dbReference>
<evidence type="ECO:0000256" key="2">
    <source>
        <dbReference type="ARBA" id="ARBA00008014"/>
    </source>
</evidence>
<dbReference type="CDD" id="cd07304">
    <property type="entry name" value="Chorismate_synthase"/>
    <property type="match status" value="1"/>
</dbReference>
<dbReference type="EC" id="4.2.3.5" evidence="3 11"/>
<sequence>MKLEYTVFGESHGPAVGVVVENLPSGIPIDESFISREMNRRRAKGDGLSTPRIEADVPQILSGVFEGKTTGTPLCAVIQNGNTRSGDYDRTKNLARPSHADFTGFVRYKGCNDYRGGGHFSGRLTAPLVFAGAVAKLALREKGIFVGAHILQVGTEKDQPFTADSLAESAFEALAQKDFTVLDDNVGERMKAIIQEARMNLTSVGGIIQCAVIGMPCGVGSPDKDNLEGMIARNIFRVPAVKGIEFGLGFGFASAYGHEVNDEMRMENGEVVTATNHNGGILGGISNGMPIVFQTVIKPTASISREQKTVNLADMQDDTLVIKGRHDPCILSRASVVIESAAALSVLEALS</sequence>
<evidence type="ECO:0000256" key="4">
    <source>
        <dbReference type="ARBA" id="ARBA00022605"/>
    </source>
</evidence>
<reference evidence="12" key="1">
    <citation type="submission" date="2020-08" db="EMBL/GenBank/DDBJ databases">
        <title>Genome public.</title>
        <authorList>
            <person name="Liu C."/>
            <person name="Sun Q."/>
        </authorList>
    </citation>
    <scope>NUCLEOTIDE SEQUENCE</scope>
    <source>
        <strain evidence="12">NSJ-33</strain>
    </source>
</reference>
<protein>
    <recommendedName>
        <fullName evidence="3 11">Chorismate synthase</fullName>
        <shortName evidence="11">CS</shortName>
        <ecNumber evidence="3 11">4.2.3.5</ecNumber>
    </recommendedName>
    <alternativeName>
        <fullName evidence="11">5-enolpyruvylshikimate-3-phosphate phospholyase</fullName>
    </alternativeName>
</protein>
<evidence type="ECO:0000313" key="13">
    <source>
        <dbReference type="Proteomes" id="UP000610760"/>
    </source>
</evidence>
<comment type="subunit">
    <text evidence="11">Homotetramer.</text>
</comment>
<dbReference type="EMBL" id="JACRSV010000005">
    <property type="protein sequence ID" value="MBC8560900.1"/>
    <property type="molecule type" value="Genomic_DNA"/>
</dbReference>
<keyword evidence="8 11" id="KW-0521">NADP</keyword>
<feature type="binding site" evidence="11">
    <location>
        <position position="283"/>
    </location>
    <ligand>
        <name>FMN</name>
        <dbReference type="ChEBI" id="CHEBI:58210"/>
    </ligand>
</feature>
<dbReference type="PANTHER" id="PTHR21085:SF0">
    <property type="entry name" value="CHORISMATE SYNTHASE"/>
    <property type="match status" value="1"/>
</dbReference>
<evidence type="ECO:0000256" key="1">
    <source>
        <dbReference type="ARBA" id="ARBA00005044"/>
    </source>
</evidence>
<evidence type="ECO:0000313" key="12">
    <source>
        <dbReference type="EMBL" id="MBC8560900.1"/>
    </source>
</evidence>
<keyword evidence="5 11" id="KW-0285">Flavoprotein</keyword>
<dbReference type="GO" id="GO:0008652">
    <property type="term" value="P:amino acid biosynthetic process"/>
    <property type="evidence" value="ECO:0007669"/>
    <property type="project" value="UniProtKB-KW"/>
</dbReference>
<keyword evidence="7 11" id="KW-0274">FAD</keyword>
<dbReference type="Gene3D" id="3.60.150.10">
    <property type="entry name" value="Chorismate synthase AroC"/>
    <property type="match status" value="1"/>
</dbReference>
<keyword evidence="9 11" id="KW-0057">Aromatic amino acid biosynthesis</keyword>